<dbReference type="Proteomes" id="UP000095594">
    <property type="component" value="Unassembled WGS sequence"/>
</dbReference>
<dbReference type="OrthoDB" id="9771902at2"/>
<dbReference type="InterPro" id="IPR002575">
    <property type="entry name" value="Aminoglycoside_PTrfase"/>
</dbReference>
<sequence length="331" mass="39686">MDTINISRVIENNYDIDIRYIEQIKNAYKIDSKDRGYCVKVIGYKFPHFYFILSAMKHLQKKGFKTVPSIIKTKNNMDFIKLGDKYAYLTEWIPSRISNYDNPIELAKVAEKIGELHTCSTGFILDRRMTPRYGWNKWISTFSTRCDEMLDFAHRISQKAKKSEFDRLYLEHLDEEIERGIASINGLKKSNYFYLMNKEIMKCGFCHHDLAHHNILVDRNGELNIIDFDYCILDSHIHDLSSLMIRAMKDGKWSKEKADLILNNYSISNEVKDEELNIMKYFIKFPQVFWQVGIQYYWEQQLWGEDFFVSKLKKYLDDREEREEFLEEYFR</sequence>
<gene>
    <name evidence="2" type="primary">cotI_2</name>
    <name evidence="2" type="ORF">ERS852471_01747</name>
</gene>
<dbReference type="InterPro" id="IPR014255">
    <property type="entry name" value="Spore_coat_CotS"/>
</dbReference>
<dbReference type="SUPFAM" id="SSF56112">
    <property type="entry name" value="Protein kinase-like (PK-like)"/>
    <property type="match status" value="1"/>
</dbReference>
<keyword evidence="2" id="KW-0946">Virion</keyword>
<evidence type="ECO:0000313" key="2">
    <source>
        <dbReference type="EMBL" id="CUO53584.1"/>
    </source>
</evidence>
<dbReference type="EMBL" id="CYZX01000010">
    <property type="protein sequence ID" value="CUO53584.1"/>
    <property type="molecule type" value="Genomic_DNA"/>
</dbReference>
<dbReference type="AlphaFoldDB" id="A0A174FTL0"/>
<dbReference type="InterPro" id="IPR011009">
    <property type="entry name" value="Kinase-like_dom_sf"/>
</dbReference>
<protein>
    <submittedName>
        <fullName evidence="2">Spore coat protein, CotS family</fullName>
    </submittedName>
</protein>
<dbReference type="GO" id="GO:0042601">
    <property type="term" value="C:endospore-forming forespore"/>
    <property type="evidence" value="ECO:0007669"/>
    <property type="project" value="TreeGrafter"/>
</dbReference>
<proteinExistence type="predicted"/>
<evidence type="ECO:0000313" key="3">
    <source>
        <dbReference type="Proteomes" id="UP000095594"/>
    </source>
</evidence>
<dbReference type="NCBIfam" id="TIGR02906">
    <property type="entry name" value="spore_CotS"/>
    <property type="match status" value="1"/>
</dbReference>
<name>A0A174FTL0_9CLOT</name>
<accession>A0A174FTL0</accession>
<dbReference type="PANTHER" id="PTHR39179">
    <property type="entry name" value="SPORE COAT PROTEIN I"/>
    <property type="match status" value="1"/>
</dbReference>
<dbReference type="Pfam" id="PF01636">
    <property type="entry name" value="APH"/>
    <property type="match status" value="1"/>
</dbReference>
<dbReference type="Gene3D" id="3.90.1200.10">
    <property type="match status" value="1"/>
</dbReference>
<dbReference type="PANTHER" id="PTHR39179:SF1">
    <property type="entry name" value="SPORE COAT PROTEIN I"/>
    <property type="match status" value="1"/>
</dbReference>
<keyword evidence="2" id="KW-0167">Capsid protein</keyword>
<reference evidence="2 3" key="1">
    <citation type="submission" date="2015-09" db="EMBL/GenBank/DDBJ databases">
        <authorList>
            <consortium name="Pathogen Informatics"/>
        </authorList>
    </citation>
    <scope>NUCLEOTIDE SEQUENCE [LARGE SCALE GENOMIC DNA]</scope>
    <source>
        <strain evidence="2 3">2789STDY5834856</strain>
    </source>
</reference>
<dbReference type="Gene3D" id="3.30.200.20">
    <property type="entry name" value="Phosphorylase Kinase, domain 1"/>
    <property type="match status" value="1"/>
</dbReference>
<dbReference type="InterPro" id="IPR047175">
    <property type="entry name" value="CotS-like"/>
</dbReference>
<dbReference type="RefSeq" id="WP_055265695.1">
    <property type="nucleotide sequence ID" value="NZ_CABIXQ010000010.1"/>
</dbReference>
<organism evidence="2 3">
    <name type="scientific">Clostridium disporicum</name>
    <dbReference type="NCBI Taxonomy" id="84024"/>
    <lineage>
        <taxon>Bacteria</taxon>
        <taxon>Bacillati</taxon>
        <taxon>Bacillota</taxon>
        <taxon>Clostridia</taxon>
        <taxon>Eubacteriales</taxon>
        <taxon>Clostridiaceae</taxon>
        <taxon>Clostridium</taxon>
    </lineage>
</organism>
<feature type="domain" description="Aminoglycoside phosphotransferase" evidence="1">
    <location>
        <begin position="30"/>
        <end position="244"/>
    </location>
</feature>
<evidence type="ECO:0000259" key="1">
    <source>
        <dbReference type="Pfam" id="PF01636"/>
    </source>
</evidence>